<dbReference type="GO" id="GO:0006508">
    <property type="term" value="P:proteolysis"/>
    <property type="evidence" value="ECO:0007669"/>
    <property type="project" value="UniProtKB-KW"/>
</dbReference>
<evidence type="ECO:0000256" key="3">
    <source>
        <dbReference type="ARBA" id="ARBA00004555"/>
    </source>
</evidence>
<evidence type="ECO:0000259" key="24">
    <source>
        <dbReference type="Pfam" id="PF04389"/>
    </source>
</evidence>
<evidence type="ECO:0000256" key="19">
    <source>
        <dbReference type="ARBA" id="ARBA00023228"/>
    </source>
</evidence>
<dbReference type="InterPro" id="IPR007484">
    <property type="entry name" value="Peptidase_M28"/>
</dbReference>
<keyword evidence="13" id="KW-0256">Endoplasmic reticulum</keyword>
<dbReference type="Proteomes" id="UP000711488">
    <property type="component" value="Unassembled WGS sequence"/>
</dbReference>
<comment type="caution">
    <text evidence="25">The sequence shown here is derived from an EMBL/GenBank/DDBJ whole genome shotgun (WGS) entry which is preliminary data.</text>
</comment>
<evidence type="ECO:0000256" key="21">
    <source>
        <dbReference type="ARBA" id="ARBA00033328"/>
    </source>
</evidence>
<sequence>MLVGNMFISRLQRVALLLALITQCRSSPLTKFEPLIHGLTDVKAELNCNSIPKDIIDEIQGHQAAADAIIDYFLNGRGKGQTYAGLQYFVDTFGARLSGTATLEQAIDYMLTQGVIDGFDAVFSEPVMVPHWQRQVAWPRRQTLNILGLGTSVATPPEGIVADAVVVTSFDELESLGDQVAGKIVVYNQPFESYGQSAEYRGDGAARAAKQGAVAALVRSATDFSIGSPHTGHQNYQENVTKIPVACITQEDALTLHRLYTSGNQITIQLYMEAENFPDALSRNSIIDYTGSALPDDLVVVSGHIDSWDGGVGAMDDAGGVFVSYHAAKALKEIGLRPRRTVRTILFTAEEFGIIGGELILESDMGTFAPLGLGVGAGPDVACILQEVLKLTAAINTTELVISFDAHSNTFLYFTGSLYNANERYFWFHHDHNNISFFLSVSQCNSNERYYYFRHIAHSNTFLYFTGSLYNANERYFWFHHSAGDSMEVENSDVLDRISALWATVAYVAADLSFSLQDFQGSVLNFQKQ</sequence>
<accession>A0A6A0GPW2</accession>
<evidence type="ECO:0000256" key="6">
    <source>
        <dbReference type="ARBA" id="ARBA00014116"/>
    </source>
</evidence>
<evidence type="ECO:0000256" key="4">
    <source>
        <dbReference type="ARBA" id="ARBA00004613"/>
    </source>
</evidence>
<dbReference type="FunFam" id="3.50.30.30:FF:000009">
    <property type="entry name" value="Carboxypeptidase Q"/>
    <property type="match status" value="1"/>
</dbReference>
<dbReference type="GO" id="GO:0004180">
    <property type="term" value="F:carboxypeptidase activity"/>
    <property type="evidence" value="ECO:0007669"/>
    <property type="project" value="UniProtKB-KW"/>
</dbReference>
<dbReference type="GO" id="GO:0005794">
    <property type="term" value="C:Golgi apparatus"/>
    <property type="evidence" value="ECO:0007669"/>
    <property type="project" value="UniProtKB-SubCell"/>
</dbReference>
<evidence type="ECO:0000256" key="22">
    <source>
        <dbReference type="SAM" id="SignalP"/>
    </source>
</evidence>
<dbReference type="PANTHER" id="PTHR12053">
    <property type="entry name" value="PROTEASE FAMILY M28 PLASMA GLUTAMATE CARBOXYPEPTIDASE-RELATED"/>
    <property type="match status" value="1"/>
</dbReference>
<evidence type="ECO:0000256" key="17">
    <source>
        <dbReference type="ARBA" id="ARBA00023145"/>
    </source>
</evidence>
<feature type="domain" description="Peptidase M28" evidence="24">
    <location>
        <begin position="286"/>
        <end position="361"/>
    </location>
</feature>
<dbReference type="Pfam" id="PF02225">
    <property type="entry name" value="PA"/>
    <property type="match status" value="1"/>
</dbReference>
<keyword evidence="15" id="KW-0333">Golgi apparatus</keyword>
<evidence type="ECO:0000313" key="25">
    <source>
        <dbReference type="EMBL" id="KAA0184134.1"/>
    </source>
</evidence>
<keyword evidence="17" id="KW-0865">Zymogen</keyword>
<keyword evidence="10" id="KW-0479">Metal-binding</keyword>
<protein>
    <recommendedName>
        <fullName evidence="6">Carboxypeptidase Q</fullName>
    </recommendedName>
    <alternativeName>
        <fullName evidence="21">Plasma glutamate carboxypeptidase</fullName>
    </alternativeName>
</protein>
<evidence type="ECO:0000256" key="14">
    <source>
        <dbReference type="ARBA" id="ARBA00022833"/>
    </source>
</evidence>
<reference evidence="25" key="3">
    <citation type="submission" date="2019-06" db="EMBL/GenBank/DDBJ databases">
        <authorList>
            <person name="Poynton C."/>
            <person name="Hasenbein S."/>
            <person name="Benoit J.B."/>
            <person name="Sepulveda M.S."/>
            <person name="Poelchau M.F."/>
            <person name="Murali S.C."/>
            <person name="Chen S."/>
            <person name="Glastad K.M."/>
            <person name="Werren J.H."/>
            <person name="Vineis J.H."/>
            <person name="Bowen J.L."/>
            <person name="Friedrich M."/>
            <person name="Jones J."/>
            <person name="Robertson H.M."/>
            <person name="Feyereisen R."/>
            <person name="Mechler-Hickson A."/>
            <person name="Mathers N."/>
            <person name="Lee C.E."/>
            <person name="Colbourne J.K."/>
            <person name="Biales A."/>
            <person name="Johnston J.S."/>
            <person name="Wellborn G.A."/>
            <person name="Rosendale A.J."/>
            <person name="Cridge A.G."/>
            <person name="Munoz-Torres M.C."/>
            <person name="Bain P.A."/>
            <person name="Manny A.R."/>
            <person name="Major K.M."/>
            <person name="Lambert F.N."/>
            <person name="Vulpe C.D."/>
            <person name="Tuck P."/>
            <person name="Blalock B.J."/>
            <person name="Lin Y.-Y."/>
            <person name="Smith M.E."/>
            <person name="Ochoa-Acuna H."/>
            <person name="Chen M.-J.M."/>
            <person name="Childers C.P."/>
            <person name="Qu J."/>
            <person name="Dugan S."/>
            <person name="Lee S.L."/>
            <person name="Chao H."/>
            <person name="Dinh H."/>
            <person name="Han Y."/>
            <person name="Doddapaneni H."/>
            <person name="Worley K.C."/>
            <person name="Muzny D.M."/>
            <person name="Gibbs R.A."/>
            <person name="Richards S."/>
        </authorList>
    </citation>
    <scope>NUCLEOTIDE SEQUENCE</scope>
    <source>
        <strain evidence="25">HAZT.00-mixed</strain>
        <tissue evidence="25">Whole organism</tissue>
    </source>
</reference>
<comment type="subunit">
    <text evidence="20">Homodimer. The monomeric form is inactive while the homodimer is active.</text>
</comment>
<dbReference type="GO" id="GO:0005615">
    <property type="term" value="C:extracellular space"/>
    <property type="evidence" value="ECO:0007669"/>
    <property type="project" value="TreeGrafter"/>
</dbReference>
<dbReference type="Pfam" id="PF04389">
    <property type="entry name" value="Peptidase_M28"/>
    <property type="match status" value="1"/>
</dbReference>
<name>A0A6A0GPW2_HYAAZ</name>
<evidence type="ECO:0000256" key="8">
    <source>
        <dbReference type="ARBA" id="ARBA00022645"/>
    </source>
</evidence>
<organism evidence="25">
    <name type="scientific">Hyalella azteca</name>
    <name type="common">Amphipod</name>
    <dbReference type="NCBI Taxonomy" id="294128"/>
    <lineage>
        <taxon>Eukaryota</taxon>
        <taxon>Metazoa</taxon>
        <taxon>Ecdysozoa</taxon>
        <taxon>Arthropoda</taxon>
        <taxon>Crustacea</taxon>
        <taxon>Multicrustacea</taxon>
        <taxon>Malacostraca</taxon>
        <taxon>Eumalacostraca</taxon>
        <taxon>Peracarida</taxon>
        <taxon>Amphipoda</taxon>
        <taxon>Senticaudata</taxon>
        <taxon>Talitrida</taxon>
        <taxon>Talitroidea</taxon>
        <taxon>Hyalellidae</taxon>
        <taxon>Hyalella</taxon>
    </lineage>
</organism>
<dbReference type="InterPro" id="IPR039866">
    <property type="entry name" value="CPQ"/>
</dbReference>
<keyword evidence="8" id="KW-0121">Carboxypeptidase</keyword>
<keyword evidence="12" id="KW-0378">Hydrolase</keyword>
<evidence type="ECO:0000256" key="12">
    <source>
        <dbReference type="ARBA" id="ARBA00022801"/>
    </source>
</evidence>
<evidence type="ECO:0000256" key="5">
    <source>
        <dbReference type="ARBA" id="ARBA00010918"/>
    </source>
</evidence>
<dbReference type="OrthoDB" id="10013407at2759"/>
<keyword evidence="16" id="KW-0482">Metalloprotease</keyword>
<comment type="subcellular location">
    <subcellularLocation>
        <location evidence="1">Endoplasmic reticulum</location>
    </subcellularLocation>
    <subcellularLocation>
        <location evidence="3">Golgi apparatus</location>
    </subcellularLocation>
    <subcellularLocation>
        <location evidence="2">Lysosome</location>
    </subcellularLocation>
    <subcellularLocation>
        <location evidence="4">Secreted</location>
    </subcellularLocation>
</comment>
<comment type="similarity">
    <text evidence="5">Belongs to the peptidase M28 family.</text>
</comment>
<evidence type="ECO:0000256" key="2">
    <source>
        <dbReference type="ARBA" id="ARBA00004371"/>
    </source>
</evidence>
<reference evidence="25" key="2">
    <citation type="journal article" date="2018" name="Environ. Sci. Technol.">
        <title>The Toxicogenome of Hyalella azteca: A Model for Sediment Ecotoxicology and Evolutionary Toxicology.</title>
        <authorList>
            <person name="Poynton H.C."/>
            <person name="Hasenbein S."/>
            <person name="Benoit J.B."/>
            <person name="Sepulveda M.S."/>
            <person name="Poelchau M.F."/>
            <person name="Hughes D.S.T."/>
            <person name="Murali S.C."/>
            <person name="Chen S."/>
            <person name="Glastad K.M."/>
            <person name="Goodisman M.A.D."/>
            <person name="Werren J.H."/>
            <person name="Vineis J.H."/>
            <person name="Bowen J.L."/>
            <person name="Friedrich M."/>
            <person name="Jones J."/>
            <person name="Robertson H.M."/>
            <person name="Feyereisen R."/>
            <person name="Mechler-Hickson A."/>
            <person name="Mathers N."/>
            <person name="Lee C.E."/>
            <person name="Colbourne J.K."/>
            <person name="Biales A."/>
            <person name="Johnston J.S."/>
            <person name="Wellborn G.A."/>
            <person name="Rosendale A.J."/>
            <person name="Cridge A.G."/>
            <person name="Munoz-Torres M.C."/>
            <person name="Bain P.A."/>
            <person name="Manny A.R."/>
            <person name="Major K.M."/>
            <person name="Lambert F.N."/>
            <person name="Vulpe C.D."/>
            <person name="Tuck P."/>
            <person name="Blalock B.J."/>
            <person name="Lin Y.Y."/>
            <person name="Smith M.E."/>
            <person name="Ochoa-Acuna H."/>
            <person name="Chen M.M."/>
            <person name="Childers C.P."/>
            <person name="Qu J."/>
            <person name="Dugan S."/>
            <person name="Lee S.L."/>
            <person name="Chao H."/>
            <person name="Dinh H."/>
            <person name="Han Y."/>
            <person name="Doddapaneni H."/>
            <person name="Worley K.C."/>
            <person name="Muzny D.M."/>
            <person name="Gibbs R.A."/>
            <person name="Richards S."/>
        </authorList>
    </citation>
    <scope>NUCLEOTIDE SEQUENCE</scope>
    <source>
        <strain evidence="25">HAZT.00-mixed</strain>
        <tissue evidence="25">Whole organism</tissue>
    </source>
</reference>
<feature type="chain" id="PRO_5025686282" description="Carboxypeptidase Q" evidence="22">
    <location>
        <begin position="27"/>
        <end position="529"/>
    </location>
</feature>
<proteinExistence type="inferred from homology"/>
<evidence type="ECO:0000256" key="7">
    <source>
        <dbReference type="ARBA" id="ARBA00022525"/>
    </source>
</evidence>
<keyword evidence="18" id="KW-0325">Glycoprotein</keyword>
<dbReference type="GO" id="GO:0005764">
    <property type="term" value="C:lysosome"/>
    <property type="evidence" value="ECO:0007669"/>
    <property type="project" value="UniProtKB-SubCell"/>
</dbReference>
<keyword evidence="19" id="KW-0458">Lysosome</keyword>
<dbReference type="PANTHER" id="PTHR12053:SF3">
    <property type="entry name" value="CARBOXYPEPTIDASE Q"/>
    <property type="match status" value="1"/>
</dbReference>
<keyword evidence="9" id="KW-0645">Protease</keyword>
<dbReference type="GO" id="GO:0070573">
    <property type="term" value="F:metallodipeptidase activity"/>
    <property type="evidence" value="ECO:0007669"/>
    <property type="project" value="InterPro"/>
</dbReference>
<feature type="signal peptide" evidence="22">
    <location>
        <begin position="1"/>
        <end position="26"/>
    </location>
</feature>
<dbReference type="InterPro" id="IPR003137">
    <property type="entry name" value="PA_domain"/>
</dbReference>
<dbReference type="Gene3D" id="3.50.30.30">
    <property type="match status" value="1"/>
</dbReference>
<dbReference type="GO" id="GO:0043171">
    <property type="term" value="P:peptide catabolic process"/>
    <property type="evidence" value="ECO:0007669"/>
    <property type="project" value="TreeGrafter"/>
</dbReference>
<dbReference type="GO" id="GO:0046872">
    <property type="term" value="F:metal ion binding"/>
    <property type="evidence" value="ECO:0007669"/>
    <property type="project" value="UniProtKB-KW"/>
</dbReference>
<evidence type="ECO:0000259" key="23">
    <source>
        <dbReference type="Pfam" id="PF02225"/>
    </source>
</evidence>
<keyword evidence="7" id="KW-0964">Secreted</keyword>
<evidence type="ECO:0000256" key="1">
    <source>
        <dbReference type="ARBA" id="ARBA00004240"/>
    </source>
</evidence>
<dbReference type="EMBL" id="JQDR03017186">
    <property type="protein sequence ID" value="KAA0184134.1"/>
    <property type="molecule type" value="Genomic_DNA"/>
</dbReference>
<evidence type="ECO:0000256" key="15">
    <source>
        <dbReference type="ARBA" id="ARBA00023034"/>
    </source>
</evidence>
<evidence type="ECO:0000256" key="10">
    <source>
        <dbReference type="ARBA" id="ARBA00022723"/>
    </source>
</evidence>
<feature type="domain" description="PA" evidence="23">
    <location>
        <begin position="173"/>
        <end position="256"/>
    </location>
</feature>
<dbReference type="AlphaFoldDB" id="A0A6A0GPW2"/>
<dbReference type="Gene3D" id="3.40.630.10">
    <property type="entry name" value="Zn peptidases"/>
    <property type="match status" value="1"/>
</dbReference>
<evidence type="ECO:0000256" key="20">
    <source>
        <dbReference type="ARBA" id="ARBA00025833"/>
    </source>
</evidence>
<keyword evidence="14" id="KW-0862">Zinc</keyword>
<evidence type="ECO:0000256" key="11">
    <source>
        <dbReference type="ARBA" id="ARBA00022729"/>
    </source>
</evidence>
<evidence type="ECO:0000256" key="18">
    <source>
        <dbReference type="ARBA" id="ARBA00023180"/>
    </source>
</evidence>
<gene>
    <name evidence="25" type="ORF">HAZT_HAZT008210</name>
</gene>
<reference evidence="25" key="1">
    <citation type="submission" date="2014-08" db="EMBL/GenBank/DDBJ databases">
        <authorList>
            <person name="Murali S."/>
            <person name="Richards S."/>
            <person name="Bandaranaike D."/>
            <person name="Bellair M."/>
            <person name="Blankenburg K."/>
            <person name="Chao H."/>
            <person name="Dinh H."/>
            <person name="Doddapaneni H."/>
            <person name="Dugan-Rocha S."/>
            <person name="Elkadiri S."/>
            <person name="Gnanaolivu R."/>
            <person name="Hughes D."/>
            <person name="Lee S."/>
            <person name="Li M."/>
            <person name="Ming W."/>
            <person name="Munidasa M."/>
            <person name="Muniz J."/>
            <person name="Nguyen L."/>
            <person name="Osuji N."/>
            <person name="Pu L.-L."/>
            <person name="Puazo M."/>
            <person name="Skinner E."/>
            <person name="Qu C."/>
            <person name="Quiroz J."/>
            <person name="Raj R."/>
            <person name="Weissenberger G."/>
            <person name="Xin Y."/>
            <person name="Zou X."/>
            <person name="Han Y."/>
            <person name="Worley K."/>
            <person name="Muzny D."/>
            <person name="Gibbs R."/>
        </authorList>
    </citation>
    <scope>NUCLEOTIDE SEQUENCE</scope>
    <source>
        <strain evidence="25">HAZT.00-mixed</strain>
        <tissue evidence="25">Whole organism</tissue>
    </source>
</reference>
<evidence type="ECO:0000256" key="16">
    <source>
        <dbReference type="ARBA" id="ARBA00023049"/>
    </source>
</evidence>
<evidence type="ECO:0000256" key="13">
    <source>
        <dbReference type="ARBA" id="ARBA00022824"/>
    </source>
</evidence>
<evidence type="ECO:0000256" key="9">
    <source>
        <dbReference type="ARBA" id="ARBA00022670"/>
    </source>
</evidence>
<dbReference type="SUPFAM" id="SSF53187">
    <property type="entry name" value="Zn-dependent exopeptidases"/>
    <property type="match status" value="1"/>
</dbReference>
<dbReference type="GO" id="GO:0005783">
    <property type="term" value="C:endoplasmic reticulum"/>
    <property type="evidence" value="ECO:0007669"/>
    <property type="project" value="UniProtKB-SubCell"/>
</dbReference>
<keyword evidence="11 22" id="KW-0732">Signal</keyword>